<dbReference type="InterPro" id="IPR032466">
    <property type="entry name" value="Metal_Hydrolase"/>
</dbReference>
<dbReference type="GO" id="GO:0005737">
    <property type="term" value="C:cytoplasm"/>
    <property type="evidence" value="ECO:0007669"/>
    <property type="project" value="TreeGrafter"/>
</dbReference>
<dbReference type="Gene3D" id="3.20.20.140">
    <property type="entry name" value="Metal-dependent hydrolases"/>
    <property type="match status" value="1"/>
</dbReference>
<evidence type="ECO:0000259" key="1">
    <source>
        <dbReference type="Pfam" id="PF01979"/>
    </source>
</evidence>
<dbReference type="NCBIfam" id="NF006688">
    <property type="entry name" value="PRK09236.1"/>
    <property type="match status" value="1"/>
</dbReference>
<dbReference type="InterPro" id="IPR011059">
    <property type="entry name" value="Metal-dep_hydrolase_composite"/>
</dbReference>
<proteinExistence type="predicted"/>
<accession>A0A381UMD4</accession>
<dbReference type="GO" id="GO:0006145">
    <property type="term" value="P:purine nucleobase catabolic process"/>
    <property type="evidence" value="ECO:0007669"/>
    <property type="project" value="TreeGrafter"/>
</dbReference>
<dbReference type="InterPro" id="IPR006680">
    <property type="entry name" value="Amidohydro-rel"/>
</dbReference>
<dbReference type="SUPFAM" id="SSF51338">
    <property type="entry name" value="Composite domain of metallo-dependent hydrolases"/>
    <property type="match status" value="1"/>
</dbReference>
<evidence type="ECO:0000313" key="2">
    <source>
        <dbReference type="EMBL" id="SVA29299.1"/>
    </source>
</evidence>
<dbReference type="AlphaFoldDB" id="A0A381UMD4"/>
<dbReference type="InterPro" id="IPR050138">
    <property type="entry name" value="DHOase/Allantoinase_Hydrolase"/>
</dbReference>
<feature type="domain" description="Amidohydrolase-related" evidence="1">
    <location>
        <begin position="52"/>
        <end position="424"/>
    </location>
</feature>
<dbReference type="EMBL" id="UINC01006732">
    <property type="protein sequence ID" value="SVA29299.1"/>
    <property type="molecule type" value="Genomic_DNA"/>
</dbReference>
<dbReference type="GO" id="GO:0004038">
    <property type="term" value="F:allantoinase activity"/>
    <property type="evidence" value="ECO:0007669"/>
    <property type="project" value="TreeGrafter"/>
</dbReference>
<dbReference type="PANTHER" id="PTHR43668">
    <property type="entry name" value="ALLANTOINASE"/>
    <property type="match status" value="1"/>
</dbReference>
<dbReference type="SUPFAM" id="SSF51556">
    <property type="entry name" value="Metallo-dependent hydrolases"/>
    <property type="match status" value="1"/>
</dbReference>
<reference evidence="2" key="1">
    <citation type="submission" date="2018-05" db="EMBL/GenBank/DDBJ databases">
        <authorList>
            <person name="Lanie J.A."/>
            <person name="Ng W.-L."/>
            <person name="Kazmierczak K.M."/>
            <person name="Andrzejewski T.M."/>
            <person name="Davidsen T.M."/>
            <person name="Wayne K.J."/>
            <person name="Tettelin H."/>
            <person name="Glass J.I."/>
            <person name="Rusch D."/>
            <person name="Podicherti R."/>
            <person name="Tsui H.-C.T."/>
            <person name="Winkler M.E."/>
        </authorList>
    </citation>
    <scope>NUCLEOTIDE SEQUENCE</scope>
</reference>
<dbReference type="NCBIfam" id="TIGR00857">
    <property type="entry name" value="pyrC_multi"/>
    <property type="match status" value="1"/>
</dbReference>
<protein>
    <recommendedName>
        <fullName evidence="1">Amidohydrolase-related domain-containing protein</fullName>
    </recommendedName>
</protein>
<gene>
    <name evidence="2" type="ORF">METZ01_LOCUS82153</name>
</gene>
<dbReference type="CDD" id="cd01318">
    <property type="entry name" value="DHOase_IIb"/>
    <property type="match status" value="1"/>
</dbReference>
<organism evidence="2">
    <name type="scientific">marine metagenome</name>
    <dbReference type="NCBI Taxonomy" id="408172"/>
    <lineage>
        <taxon>unclassified sequences</taxon>
        <taxon>metagenomes</taxon>
        <taxon>ecological metagenomes</taxon>
    </lineage>
</organism>
<name>A0A381UMD4_9ZZZZ</name>
<sequence>MSSILIKNAKIINENKVSTNDILIKNSRIEKIDPNISVDYKCEVINAEGLCLIPGLIDDQVHFREPGLTHKGEIYTESMAAIAGGVTSYMEMPNTIPNATNIDELEKKYSIAKQKSFANYSFYIGATNNNYDEVLKVDKKNVCGIKIFMGSSTGNMLVDNDDALKIIFKNAETIIATHCEDENTIKTNTMKALEKYGDNIPISEHPIIRSREACFQSSSKAIQLAKEFDTKLHVLHISTKEEINLFSNINLKDKKITCEGCIHHLWFNEKDYEELGNRIKWNPAIKSTEDKNAILNGLINNYIDVIATDHSPHTIEEKSNNYINCPSGGPLIQHSLPALLEIYHNNKIDLETIVQKTSHNPAILFDIKERGFIREGYFADLVLFDLDNTWKVSENKIFSKCNWTPFINESFKSKIIHTIVSGNHVYNNCNIKLDPTSLRLEFDRD</sequence>
<dbReference type="Pfam" id="PF01979">
    <property type="entry name" value="Amidohydro_1"/>
    <property type="match status" value="1"/>
</dbReference>
<dbReference type="Gene3D" id="2.30.40.10">
    <property type="entry name" value="Urease, subunit C, domain 1"/>
    <property type="match status" value="1"/>
</dbReference>
<dbReference type="PANTHER" id="PTHR43668:SF4">
    <property type="entry name" value="ALLANTOINASE"/>
    <property type="match status" value="1"/>
</dbReference>